<dbReference type="Proteomes" id="UP000046155">
    <property type="component" value="Unassembled WGS sequence"/>
</dbReference>
<reference evidence="4" key="1">
    <citation type="submission" date="2015-01" db="EMBL/GenBank/DDBJ databases">
        <authorList>
            <person name="Manzoor Shahid"/>
            <person name="Zubair Saima"/>
        </authorList>
    </citation>
    <scope>NUCLEOTIDE SEQUENCE [LARGE SCALE GENOMIC DNA]</scope>
    <source>
        <strain evidence="4">Sp3</strain>
    </source>
</reference>
<feature type="domain" description="Fe/B12 periplasmic-binding" evidence="2">
    <location>
        <begin position="57"/>
        <end position="328"/>
    </location>
</feature>
<dbReference type="SUPFAM" id="SSF53807">
    <property type="entry name" value="Helical backbone' metal receptor"/>
    <property type="match status" value="1"/>
</dbReference>
<dbReference type="InterPro" id="IPR050902">
    <property type="entry name" value="ABC_Transporter_SBP"/>
</dbReference>
<accession>A0A0B7MLG2</accession>
<evidence type="ECO:0000313" key="3">
    <source>
        <dbReference type="EMBL" id="CEO88512.1"/>
    </source>
</evidence>
<dbReference type="EMBL" id="CDRZ01000113">
    <property type="protein sequence ID" value="CEO88512.1"/>
    <property type="molecule type" value="Genomic_DNA"/>
</dbReference>
<keyword evidence="4" id="KW-1185">Reference proteome</keyword>
<evidence type="ECO:0000259" key="2">
    <source>
        <dbReference type="PROSITE" id="PS50983"/>
    </source>
</evidence>
<evidence type="ECO:0000313" key="4">
    <source>
        <dbReference type="Proteomes" id="UP000046155"/>
    </source>
</evidence>
<name>A0A0B7MLG2_9FIRM</name>
<dbReference type="PROSITE" id="PS51257">
    <property type="entry name" value="PROKAR_LIPOPROTEIN"/>
    <property type="match status" value="1"/>
</dbReference>
<protein>
    <submittedName>
        <fullName evidence="3">Periplasmic binding protein</fullName>
    </submittedName>
</protein>
<dbReference type="RefSeq" id="WP_044664656.1">
    <property type="nucleotide sequence ID" value="NZ_CDRZ01000113.1"/>
</dbReference>
<proteinExistence type="inferred from homology"/>
<organism evidence="3 4">
    <name type="scientific">Syntrophaceticus schinkii</name>
    <dbReference type="NCBI Taxonomy" id="499207"/>
    <lineage>
        <taxon>Bacteria</taxon>
        <taxon>Bacillati</taxon>
        <taxon>Bacillota</taxon>
        <taxon>Clostridia</taxon>
        <taxon>Thermoanaerobacterales</taxon>
        <taxon>Thermoanaerobacterales Family III. Incertae Sedis</taxon>
        <taxon>Syntrophaceticus</taxon>
    </lineage>
</organism>
<sequence>MKLKKYMILILICVLGCMLIVVGCEKSDSKKEPKEPTTVTIIDSAGNEVKILHPVNRIITLTADNTELAIVLGDEDKIVGVSDEAVNYAEIGDKLTRAATVGHFREPNLEKIAVLKPDVVIGYETSIEKGIKDKLESMGIPFIVCECNKFETFEKDVELMGRILGKEDKAKEFLTFHHSVMNMIKERTKNIRPDQRTQVYLSGGWGKEPCVTFGKESDINLYLNTVGAINIASELPGNKITVSPEWVLTQDNIEVIIDHIASTQIKPTTEPLIEVKKIYMSDPVWAKTTAAREGRVHIMGWRVYKGLRFSIGLLYCAKWCHPNLFNDIDPEKYHSEYMQKFLGLELQNVWGQ</sequence>
<gene>
    <name evidence="3" type="ORF">SSCH_200003</name>
</gene>
<dbReference type="PANTHER" id="PTHR30535:SF34">
    <property type="entry name" value="MOLYBDATE-BINDING PROTEIN MOLA"/>
    <property type="match status" value="1"/>
</dbReference>
<evidence type="ECO:0000256" key="1">
    <source>
        <dbReference type="ARBA" id="ARBA00008814"/>
    </source>
</evidence>
<dbReference type="AlphaFoldDB" id="A0A0B7MLG2"/>
<dbReference type="PROSITE" id="PS50983">
    <property type="entry name" value="FE_B12_PBP"/>
    <property type="match status" value="1"/>
</dbReference>
<dbReference type="PANTHER" id="PTHR30535">
    <property type="entry name" value="VITAMIN B12-BINDING PROTEIN"/>
    <property type="match status" value="1"/>
</dbReference>
<dbReference type="Pfam" id="PF01497">
    <property type="entry name" value="Peripla_BP_2"/>
    <property type="match status" value="1"/>
</dbReference>
<comment type="similarity">
    <text evidence="1">Belongs to the bacterial solute-binding protein 8 family.</text>
</comment>
<dbReference type="Gene3D" id="3.40.50.1980">
    <property type="entry name" value="Nitrogenase molybdenum iron protein domain"/>
    <property type="match status" value="2"/>
</dbReference>
<dbReference type="InterPro" id="IPR002491">
    <property type="entry name" value="ABC_transptr_periplasmic_BD"/>
</dbReference>